<dbReference type="SUPFAM" id="SSF51445">
    <property type="entry name" value="(Trans)glycosidases"/>
    <property type="match status" value="1"/>
</dbReference>
<evidence type="ECO:0000313" key="1">
    <source>
        <dbReference type="EMBL" id="KKN95125.1"/>
    </source>
</evidence>
<name>A0A0F9UPQ5_9ZZZZ</name>
<protein>
    <recommendedName>
        <fullName evidence="2">Glycoside hydrolase family 42 N-terminal domain-containing protein</fullName>
    </recommendedName>
</protein>
<dbReference type="AlphaFoldDB" id="A0A0F9UPQ5"/>
<organism evidence="1">
    <name type="scientific">marine sediment metagenome</name>
    <dbReference type="NCBI Taxonomy" id="412755"/>
    <lineage>
        <taxon>unclassified sequences</taxon>
        <taxon>metagenomes</taxon>
        <taxon>ecological metagenomes</taxon>
    </lineage>
</organism>
<gene>
    <name evidence="1" type="ORF">LCGC14_0181940</name>
</gene>
<proteinExistence type="predicted"/>
<sequence length="438" mass="49386">MTPFQRMRKDGVFPVTFWNYCNMDQPGGAAAAVKDWVDAGMTVAMTPRYDPAKRRQFLDLLDACGEAGLKAIVTDPRGQYWSGAWKKGGARRFRSEFRQAVKDFGGHPAVFGFHGGDEPCVGLTDQAFKTSKIHREEAPHLSCFMNLGPAGGGSAEWVGYDTYDHYLDDYCTQGDPEFLCFDVYWQMLPEESGTHDYFDCMRIFRDAGRRHNKPMWATLCSVGHYRYRCPTEDDLRWQANTAVANGCTGLAWFFFYMRDLHDNYRVPPVDEHWQRTETFDWLARVNKTFGAWHGPAAAALKLQETYHIGKVYRGAEPMGGSRLVKWADSPHVPLIVSELTGAKGADYVAIVNNARDDSTEAMMCFRGRPEIRRIAWGGGDTGVKIKGSANPKDADYCKDAKVECWLAPGQMELYRVTAAKRVAKKRAAKKKAKKTSKK</sequence>
<dbReference type="Gene3D" id="3.20.20.80">
    <property type="entry name" value="Glycosidases"/>
    <property type="match status" value="1"/>
</dbReference>
<dbReference type="InterPro" id="IPR017853">
    <property type="entry name" value="GH"/>
</dbReference>
<dbReference type="EMBL" id="LAZR01000073">
    <property type="protein sequence ID" value="KKN95125.1"/>
    <property type="molecule type" value="Genomic_DNA"/>
</dbReference>
<comment type="caution">
    <text evidence="1">The sequence shown here is derived from an EMBL/GenBank/DDBJ whole genome shotgun (WGS) entry which is preliminary data.</text>
</comment>
<reference evidence="1" key="1">
    <citation type="journal article" date="2015" name="Nature">
        <title>Complex archaea that bridge the gap between prokaryotes and eukaryotes.</title>
        <authorList>
            <person name="Spang A."/>
            <person name="Saw J.H."/>
            <person name="Jorgensen S.L."/>
            <person name="Zaremba-Niedzwiedzka K."/>
            <person name="Martijn J."/>
            <person name="Lind A.E."/>
            <person name="van Eijk R."/>
            <person name="Schleper C."/>
            <person name="Guy L."/>
            <person name="Ettema T.J."/>
        </authorList>
    </citation>
    <scope>NUCLEOTIDE SEQUENCE</scope>
</reference>
<accession>A0A0F9UPQ5</accession>
<evidence type="ECO:0008006" key="2">
    <source>
        <dbReference type="Google" id="ProtNLM"/>
    </source>
</evidence>